<evidence type="ECO:0000259" key="7">
    <source>
        <dbReference type="PROSITE" id="PS50862"/>
    </source>
</evidence>
<dbReference type="SUPFAM" id="SSF55681">
    <property type="entry name" value="Class II aaRS and biotin synthetases"/>
    <property type="match status" value="1"/>
</dbReference>
<evidence type="ECO:0000256" key="4">
    <source>
        <dbReference type="ARBA" id="ARBA00047639"/>
    </source>
</evidence>
<dbReference type="EC" id="6.1.1.21" evidence="5"/>
<dbReference type="PANTHER" id="PTHR43707">
    <property type="entry name" value="HISTIDYL-TRNA SYNTHETASE"/>
    <property type="match status" value="1"/>
</dbReference>
<feature type="domain" description="Aminoacyl-transfer RNA synthetases class-II family profile" evidence="7">
    <location>
        <begin position="1"/>
        <end position="342"/>
    </location>
</feature>
<evidence type="ECO:0000256" key="2">
    <source>
        <dbReference type="ARBA" id="ARBA00022741"/>
    </source>
</evidence>
<dbReference type="Pfam" id="PF13393">
    <property type="entry name" value="tRNA-synt_His"/>
    <property type="match status" value="1"/>
</dbReference>
<evidence type="ECO:0000256" key="5">
    <source>
        <dbReference type="HAMAP-Rule" id="MF_00127"/>
    </source>
</evidence>
<evidence type="ECO:0000313" key="8">
    <source>
        <dbReference type="EMBL" id="PIR44280.1"/>
    </source>
</evidence>
<dbReference type="Gene3D" id="3.30.930.10">
    <property type="entry name" value="Bira Bifunctional Protein, Domain 2"/>
    <property type="match status" value="1"/>
</dbReference>
<dbReference type="InterPro" id="IPR004516">
    <property type="entry name" value="HisRS/HisZ"/>
</dbReference>
<evidence type="ECO:0000256" key="1">
    <source>
        <dbReference type="ARBA" id="ARBA00008226"/>
    </source>
</evidence>
<dbReference type="AlphaFoldDB" id="A0A2H0RCW6"/>
<evidence type="ECO:0000313" key="9">
    <source>
        <dbReference type="Proteomes" id="UP000231602"/>
    </source>
</evidence>
<dbReference type="PANTHER" id="PTHR43707:SF1">
    <property type="entry name" value="HISTIDINE--TRNA LIGASE, MITOCHONDRIAL-RELATED"/>
    <property type="match status" value="1"/>
</dbReference>
<keyword evidence="2 5" id="KW-0547">Nucleotide-binding</keyword>
<dbReference type="GO" id="GO:0004821">
    <property type="term" value="F:histidine-tRNA ligase activity"/>
    <property type="evidence" value="ECO:0007669"/>
    <property type="project" value="UniProtKB-UniRule"/>
</dbReference>
<comment type="subunit">
    <text evidence="5">Homodimer.</text>
</comment>
<feature type="binding site" evidence="6">
    <location>
        <position position="146"/>
    </location>
    <ligand>
        <name>L-histidine</name>
        <dbReference type="ChEBI" id="CHEBI:57595"/>
    </ligand>
</feature>
<dbReference type="EMBL" id="PCXV01000012">
    <property type="protein sequence ID" value="PIR44280.1"/>
    <property type="molecule type" value="Genomic_DNA"/>
</dbReference>
<dbReference type="GO" id="GO:0006427">
    <property type="term" value="P:histidyl-tRNA aminoacylation"/>
    <property type="evidence" value="ECO:0007669"/>
    <property type="project" value="UniProtKB-UniRule"/>
</dbReference>
<dbReference type="InterPro" id="IPR041715">
    <property type="entry name" value="HisRS-like_core"/>
</dbReference>
<evidence type="ECO:0000256" key="3">
    <source>
        <dbReference type="ARBA" id="ARBA00023146"/>
    </source>
</evidence>
<comment type="similarity">
    <text evidence="1 5">Belongs to the class-II aminoacyl-tRNA synthetase family.</text>
</comment>
<dbReference type="HAMAP" id="MF_00127">
    <property type="entry name" value="His_tRNA_synth"/>
    <property type="match status" value="1"/>
</dbReference>
<name>A0A2H0RCW6_9BACT</name>
<proteinExistence type="inferred from homology"/>
<dbReference type="Proteomes" id="UP000231602">
    <property type="component" value="Unassembled WGS sequence"/>
</dbReference>
<feature type="binding site" evidence="6">
    <location>
        <begin position="97"/>
        <end position="99"/>
    </location>
    <ligand>
        <name>L-histidine</name>
        <dbReference type="ChEBI" id="CHEBI:57595"/>
    </ligand>
</feature>
<dbReference type="GO" id="GO:0005737">
    <property type="term" value="C:cytoplasm"/>
    <property type="evidence" value="ECO:0007669"/>
    <property type="project" value="UniProtKB-SubCell"/>
</dbReference>
<feature type="binding site" evidence="6">
    <location>
        <position position="274"/>
    </location>
    <ligand>
        <name>L-histidine</name>
        <dbReference type="ChEBI" id="CHEBI:57595"/>
    </ligand>
</feature>
<organism evidence="8 9">
    <name type="scientific">Candidatus Wolfebacteria bacterium CG10_big_fil_rev_8_21_14_0_10_31_9</name>
    <dbReference type="NCBI Taxonomy" id="1975070"/>
    <lineage>
        <taxon>Bacteria</taxon>
        <taxon>Candidatus Wolfeibacteriota</taxon>
    </lineage>
</organism>
<protein>
    <recommendedName>
        <fullName evidence="5">Histidine--tRNA ligase</fullName>
        <ecNumber evidence="5">6.1.1.21</ecNumber>
    </recommendedName>
    <alternativeName>
        <fullName evidence="5">Histidyl-tRNA synthetase</fullName>
        <shortName evidence="5">HisRS</shortName>
    </alternativeName>
</protein>
<comment type="catalytic activity">
    <reaction evidence="4 5">
        <text>tRNA(His) + L-histidine + ATP = L-histidyl-tRNA(His) + AMP + diphosphate + H(+)</text>
        <dbReference type="Rhea" id="RHEA:17313"/>
        <dbReference type="Rhea" id="RHEA-COMP:9665"/>
        <dbReference type="Rhea" id="RHEA-COMP:9689"/>
        <dbReference type="ChEBI" id="CHEBI:15378"/>
        <dbReference type="ChEBI" id="CHEBI:30616"/>
        <dbReference type="ChEBI" id="CHEBI:33019"/>
        <dbReference type="ChEBI" id="CHEBI:57595"/>
        <dbReference type="ChEBI" id="CHEBI:78442"/>
        <dbReference type="ChEBI" id="CHEBI:78527"/>
        <dbReference type="ChEBI" id="CHEBI:456215"/>
        <dbReference type="EC" id="6.1.1.21"/>
    </reaction>
</comment>
<dbReference type="PIRSF" id="PIRSF001549">
    <property type="entry name" value="His-tRNA_synth"/>
    <property type="match status" value="1"/>
</dbReference>
<dbReference type="Gene3D" id="3.40.50.800">
    <property type="entry name" value="Anticodon-binding domain"/>
    <property type="match status" value="1"/>
</dbReference>
<dbReference type="Pfam" id="PF03129">
    <property type="entry name" value="HGTP_anticodon"/>
    <property type="match status" value="1"/>
</dbReference>
<accession>A0A2H0RCW6</accession>
<keyword evidence="5" id="KW-0648">Protein biosynthesis</keyword>
<reference evidence="8 9" key="1">
    <citation type="submission" date="2017-09" db="EMBL/GenBank/DDBJ databases">
        <title>Depth-based differentiation of microbial function through sediment-hosted aquifers and enrichment of novel symbionts in the deep terrestrial subsurface.</title>
        <authorList>
            <person name="Probst A.J."/>
            <person name="Ladd B."/>
            <person name="Jarett J.K."/>
            <person name="Geller-Mcgrath D.E."/>
            <person name="Sieber C.M."/>
            <person name="Emerson J.B."/>
            <person name="Anantharaman K."/>
            <person name="Thomas B.C."/>
            <person name="Malmstrom R."/>
            <person name="Stieglmeier M."/>
            <person name="Klingl A."/>
            <person name="Woyke T."/>
            <person name="Ryan C.M."/>
            <person name="Banfield J.F."/>
        </authorList>
    </citation>
    <scope>NUCLEOTIDE SEQUENCE [LARGE SCALE GENOMIC DNA]</scope>
    <source>
        <strain evidence="8">CG10_big_fil_rev_8_21_14_0_10_31_9</strain>
    </source>
</reference>
<dbReference type="PROSITE" id="PS50862">
    <property type="entry name" value="AA_TRNA_LIGASE_II"/>
    <property type="match status" value="1"/>
</dbReference>
<keyword evidence="5" id="KW-0067">ATP-binding</keyword>
<dbReference type="SUPFAM" id="SSF52954">
    <property type="entry name" value="Class II aaRS ABD-related"/>
    <property type="match status" value="1"/>
</dbReference>
<feature type="binding site" evidence="6">
    <location>
        <begin position="278"/>
        <end position="279"/>
    </location>
    <ligand>
        <name>L-histidine</name>
        <dbReference type="ChEBI" id="CHEBI:57595"/>
    </ligand>
</feature>
<feature type="binding site" evidence="6">
    <location>
        <position position="142"/>
    </location>
    <ligand>
        <name>L-histidine</name>
        <dbReference type="ChEBI" id="CHEBI:57595"/>
    </ligand>
</feature>
<keyword evidence="3 5" id="KW-0030">Aminoacyl-tRNA synthetase</keyword>
<dbReference type="NCBIfam" id="TIGR00442">
    <property type="entry name" value="hisS"/>
    <property type="match status" value="1"/>
</dbReference>
<dbReference type="CDD" id="cd00773">
    <property type="entry name" value="HisRS-like_core"/>
    <property type="match status" value="1"/>
</dbReference>
<sequence>MVKIQKKQKKQKKEKKITFQSPKGMHDILPEDQVIWEKIRQTAKSTAEFYNFSRIDTTLVESAELFERGVGADTDIVGKEMYFLKTKGNEKLVLRPEGTAPVVRAYYEHGLSRIGHPVKLYYIGPMFRYEQPQHGRFRMHHQIGFEILGGESDPIYDAQAITTSYRFLEEVKIKNINVHINSIGCAKCRPPYQRKLESYYKKYKKKICKDCQRRVDSNSLRLLDCKEEKCQPIKEGAPIMLDYLCHFCKEHFKKTLEYLDEIKIPYFINNYLVRGLDYYNRTVYEMFSEEFTFTIASGGRYDYLAETLALGKLSAVGGSIGIERVIEILKSKEKTISSKILPKIFFIHIGDEAKKKGLTLIEEFKKTGIKVSESFGRESLKSQLRVADKEKVEFVLILGQKEVFEESIIIRDMRNGVQENVPLHKVVGEVKRKIKQL</sequence>
<keyword evidence="5 8" id="KW-0436">Ligase</keyword>
<dbReference type="GO" id="GO:0005524">
    <property type="term" value="F:ATP binding"/>
    <property type="evidence" value="ECO:0007669"/>
    <property type="project" value="UniProtKB-UniRule"/>
</dbReference>
<dbReference type="InterPro" id="IPR036621">
    <property type="entry name" value="Anticodon-bd_dom_sf"/>
</dbReference>
<gene>
    <name evidence="5" type="primary">hisS</name>
    <name evidence="8" type="ORF">COV23_00755</name>
</gene>
<comment type="caution">
    <text evidence="8">The sequence shown here is derived from an EMBL/GenBank/DDBJ whole genome shotgun (WGS) entry which is preliminary data.</text>
</comment>
<comment type="subcellular location">
    <subcellularLocation>
        <location evidence="5">Cytoplasm</location>
    </subcellularLocation>
</comment>
<evidence type="ECO:0000256" key="6">
    <source>
        <dbReference type="PIRSR" id="PIRSR001549-1"/>
    </source>
</evidence>
<feature type="binding site" evidence="6">
    <location>
        <position position="128"/>
    </location>
    <ligand>
        <name>L-histidine</name>
        <dbReference type="ChEBI" id="CHEBI:57595"/>
    </ligand>
</feature>
<dbReference type="InterPro" id="IPR006195">
    <property type="entry name" value="aa-tRNA-synth_II"/>
</dbReference>
<dbReference type="InterPro" id="IPR015807">
    <property type="entry name" value="His-tRNA-ligase"/>
</dbReference>
<dbReference type="InterPro" id="IPR004154">
    <property type="entry name" value="Anticodon-bd"/>
</dbReference>
<dbReference type="InterPro" id="IPR045864">
    <property type="entry name" value="aa-tRNA-synth_II/BPL/LPL"/>
</dbReference>
<keyword evidence="5" id="KW-0963">Cytoplasm</keyword>